<dbReference type="eggNOG" id="ENOG502T2RY">
    <property type="taxonomic scope" value="Eukaryota"/>
</dbReference>
<feature type="signal peptide" evidence="1">
    <location>
        <begin position="1"/>
        <end position="17"/>
    </location>
</feature>
<dbReference type="HOGENOM" id="CLU_094265_1_0_1"/>
<dbReference type="OMA" id="YPAWYNA"/>
<accession>Q0CRB6</accession>
<dbReference type="AlphaFoldDB" id="Q0CRB6"/>
<evidence type="ECO:0000313" key="2">
    <source>
        <dbReference type="EMBL" id="EAU35570.1"/>
    </source>
</evidence>
<evidence type="ECO:0000256" key="1">
    <source>
        <dbReference type="SAM" id="SignalP"/>
    </source>
</evidence>
<dbReference type="OrthoDB" id="5419608at2759"/>
<evidence type="ECO:0000313" key="3">
    <source>
        <dbReference type="Proteomes" id="UP000007963"/>
    </source>
</evidence>
<protein>
    <submittedName>
        <fullName evidence="2">Uncharacterized protein</fullName>
    </submittedName>
</protein>
<reference evidence="3" key="1">
    <citation type="submission" date="2005-09" db="EMBL/GenBank/DDBJ databases">
        <title>Annotation of the Aspergillus terreus NIH2624 genome.</title>
        <authorList>
            <person name="Birren B.W."/>
            <person name="Lander E.S."/>
            <person name="Galagan J.E."/>
            <person name="Nusbaum C."/>
            <person name="Devon K."/>
            <person name="Henn M."/>
            <person name="Ma L.-J."/>
            <person name="Jaffe D.B."/>
            <person name="Butler J."/>
            <person name="Alvarez P."/>
            <person name="Gnerre S."/>
            <person name="Grabherr M."/>
            <person name="Kleber M."/>
            <person name="Mauceli E.W."/>
            <person name="Brockman W."/>
            <person name="Rounsley S."/>
            <person name="Young S.K."/>
            <person name="LaButti K."/>
            <person name="Pushparaj V."/>
            <person name="DeCaprio D."/>
            <person name="Crawford M."/>
            <person name="Koehrsen M."/>
            <person name="Engels R."/>
            <person name="Montgomery P."/>
            <person name="Pearson M."/>
            <person name="Howarth C."/>
            <person name="Larson L."/>
            <person name="Luoma S."/>
            <person name="White J."/>
            <person name="Alvarado L."/>
            <person name="Kodira C.D."/>
            <person name="Zeng Q."/>
            <person name="Oleary S."/>
            <person name="Yandava C."/>
            <person name="Denning D.W."/>
            <person name="Nierman W.C."/>
            <person name="Milne T."/>
            <person name="Madden K."/>
        </authorList>
    </citation>
    <scope>NUCLEOTIDE SEQUENCE [LARGE SCALE GENOMIC DNA]</scope>
    <source>
        <strain evidence="3">NIH 2624 / FGSC A1156</strain>
    </source>
</reference>
<proteinExistence type="predicted"/>
<keyword evidence="1" id="KW-0732">Signal</keyword>
<dbReference type="RefSeq" id="XP_001212946.1">
    <property type="nucleotide sequence ID" value="XM_001212946.1"/>
</dbReference>
<dbReference type="GeneID" id="4318688"/>
<name>Q0CRB6_ASPTN</name>
<dbReference type="Proteomes" id="UP000007963">
    <property type="component" value="Unassembled WGS sequence"/>
</dbReference>
<dbReference type="VEuPathDB" id="FungiDB:ATEG_03768"/>
<feature type="chain" id="PRO_5004170524" evidence="1">
    <location>
        <begin position="18"/>
        <end position="215"/>
    </location>
</feature>
<organism evidence="2 3">
    <name type="scientific">Aspergillus terreus (strain NIH 2624 / FGSC A1156)</name>
    <dbReference type="NCBI Taxonomy" id="341663"/>
    <lineage>
        <taxon>Eukaryota</taxon>
        <taxon>Fungi</taxon>
        <taxon>Dikarya</taxon>
        <taxon>Ascomycota</taxon>
        <taxon>Pezizomycotina</taxon>
        <taxon>Eurotiomycetes</taxon>
        <taxon>Eurotiomycetidae</taxon>
        <taxon>Eurotiales</taxon>
        <taxon>Aspergillaceae</taxon>
        <taxon>Aspergillus</taxon>
        <taxon>Aspergillus subgen. Circumdati</taxon>
    </lineage>
</organism>
<gene>
    <name evidence="2" type="ORF">ATEG_03768</name>
</gene>
<sequence>MLCKTLATLLLAATALATPAPEVTATAESFGTDFDNGTIASASSAADAFLADIPDSILSVMETAVPTSWQMDILTDPAFRASVASAAAEGSYPAWYNELPSSVKAWATSVGVQMFGDLPTATADSAFQTDSSLEAGSSYQGASQTVSQTASNAALTTSAGSSHATTSHSSSSSASASASASASSAQSTGGAPAPTGGVAMAVAGGAGILALALAL</sequence>
<dbReference type="EMBL" id="CH476598">
    <property type="protein sequence ID" value="EAU35570.1"/>
    <property type="molecule type" value="Genomic_DNA"/>
</dbReference>